<dbReference type="AlphaFoldDB" id="A0A6C0HHV6"/>
<dbReference type="Gene3D" id="1.10.357.40">
    <property type="entry name" value="YbiA-like"/>
    <property type="match status" value="1"/>
</dbReference>
<reference evidence="3" key="1">
    <citation type="journal article" date="2020" name="Nature">
        <title>Giant virus diversity and host interactions through global metagenomics.</title>
        <authorList>
            <person name="Schulz F."/>
            <person name="Roux S."/>
            <person name="Paez-Espino D."/>
            <person name="Jungbluth S."/>
            <person name="Walsh D.A."/>
            <person name="Denef V.J."/>
            <person name="McMahon K.D."/>
            <person name="Konstantinidis K.T."/>
            <person name="Eloe-Fadrosh E.A."/>
            <person name="Kyrpides N.C."/>
            <person name="Woyke T."/>
        </authorList>
    </citation>
    <scope>NUCLEOTIDE SEQUENCE</scope>
    <source>
        <strain evidence="3">GVMAG-M-3300023184-105</strain>
    </source>
</reference>
<feature type="domain" description="NADAR" evidence="2">
    <location>
        <begin position="274"/>
        <end position="449"/>
    </location>
</feature>
<dbReference type="SUPFAM" id="SSF143990">
    <property type="entry name" value="YbiA-like"/>
    <property type="match status" value="1"/>
</dbReference>
<evidence type="ECO:0000259" key="2">
    <source>
        <dbReference type="Pfam" id="PF08719"/>
    </source>
</evidence>
<dbReference type="Pfam" id="PF08719">
    <property type="entry name" value="NADAR"/>
    <property type="match status" value="1"/>
</dbReference>
<dbReference type="InterPro" id="IPR012816">
    <property type="entry name" value="NADAR"/>
</dbReference>
<protein>
    <recommendedName>
        <fullName evidence="2">NADAR domain-containing protein</fullName>
    </recommendedName>
</protein>
<feature type="region of interest" description="Disordered" evidence="1">
    <location>
        <begin position="107"/>
        <end position="153"/>
    </location>
</feature>
<feature type="region of interest" description="Disordered" evidence="1">
    <location>
        <begin position="224"/>
        <end position="247"/>
    </location>
</feature>
<evidence type="ECO:0000313" key="3">
    <source>
        <dbReference type="EMBL" id="QHT80079.1"/>
    </source>
</evidence>
<sequence length="449" mass="52285">MNDIWVFDKRVNFIAKDTERILDTTKSSVILQDFDISIELLNYYLGEMAYLDRIMVQLIESRRQRRTITQREEDAIRDFAIKRSELVAHLKKSLDTVEKRRKVIAKISASMTKRSNSKTEKKSPKSSPKGSPKNSTRKVVISNDMASSTQKIEKDLNKERIELEKAQLRMEKEREQQEKLLAKEREKQEKLLAKEREKQEKLLAKDREKQEKLLAKEREKLEKEKEKLAKEQEKQAKSAAKSPPKEIERAIKKQAGPETNEQLLKDRVATFVFKKEEFRSLSNFWPCLVSIVDGEQVYQYSSGEHAFHGEKYRRLAKHSKDAARQTELHDYSKQFLRCNDGGMSALDAKRKGGKGGLRLSEPELKLWDKVSLDVQREISTWKVNTIPMVRQDLLNTGTRILVHSAMRTSEKDMVKKFWEGKAIVNEHGEIVVLGGNWLGKIWMEVRDKL</sequence>
<evidence type="ECO:0000256" key="1">
    <source>
        <dbReference type="SAM" id="MobiDB-lite"/>
    </source>
</evidence>
<dbReference type="CDD" id="cd15457">
    <property type="entry name" value="NADAR"/>
    <property type="match status" value="1"/>
</dbReference>
<dbReference type="InterPro" id="IPR037238">
    <property type="entry name" value="YbiA-like_sf"/>
</dbReference>
<name>A0A6C0HHV6_9ZZZZ</name>
<dbReference type="EMBL" id="MN739960">
    <property type="protein sequence ID" value="QHT80079.1"/>
    <property type="molecule type" value="Genomic_DNA"/>
</dbReference>
<feature type="compositionally biased region" description="Basic and acidic residues" evidence="1">
    <location>
        <begin position="224"/>
        <end position="236"/>
    </location>
</feature>
<proteinExistence type="predicted"/>
<organism evidence="3">
    <name type="scientific">viral metagenome</name>
    <dbReference type="NCBI Taxonomy" id="1070528"/>
    <lineage>
        <taxon>unclassified sequences</taxon>
        <taxon>metagenomes</taxon>
        <taxon>organismal metagenomes</taxon>
    </lineage>
</organism>
<accession>A0A6C0HHV6</accession>
<feature type="compositionally biased region" description="Low complexity" evidence="1">
    <location>
        <begin position="125"/>
        <end position="134"/>
    </location>
</feature>